<sequence>MRTVVLILAMLVGSLKAFGTVDAHTRVYLVVKDIQTEEFFIERAPIIGCYGLARGPQLAQFTAEYKVNANVGCGDQFVQENINYLTCAKVVSSVESPDYLSFSEITLDITGCPEKNSSIFRSIIRRAARLNFPLNRGSVKVKFIR</sequence>
<feature type="signal peptide" evidence="1">
    <location>
        <begin position="1"/>
        <end position="23"/>
    </location>
</feature>
<organism evidence="2 3">
    <name type="scientific">Bdellovibrio reynosensis</name>
    <dbReference type="NCBI Taxonomy" id="2835041"/>
    <lineage>
        <taxon>Bacteria</taxon>
        <taxon>Pseudomonadati</taxon>
        <taxon>Bdellovibrionota</taxon>
        <taxon>Bdellovibrionia</taxon>
        <taxon>Bdellovibrionales</taxon>
        <taxon>Pseudobdellovibrionaceae</taxon>
        <taxon>Bdellovibrio</taxon>
    </lineage>
</organism>
<dbReference type="RefSeq" id="WP_243538211.1">
    <property type="nucleotide sequence ID" value="NZ_CP093442.1"/>
</dbReference>
<reference evidence="2" key="1">
    <citation type="submission" date="2022-03" db="EMBL/GenBank/DDBJ databases">
        <title>Genome Identification and Characterization of new species Bdellovibrio reynosense LBG001 sp. nov. from a Mexico soil sample.</title>
        <authorList>
            <person name="Camilli A."/>
            <person name="Ajao Y."/>
            <person name="Guo X."/>
        </authorList>
    </citation>
    <scope>NUCLEOTIDE SEQUENCE</scope>
    <source>
        <strain evidence="2">LBG001</strain>
    </source>
</reference>
<gene>
    <name evidence="2" type="ORF">MNR06_01600</name>
</gene>
<evidence type="ECO:0000313" key="2">
    <source>
        <dbReference type="EMBL" id="UOF01646.1"/>
    </source>
</evidence>
<evidence type="ECO:0000313" key="3">
    <source>
        <dbReference type="Proteomes" id="UP000830116"/>
    </source>
</evidence>
<dbReference type="EMBL" id="CP093442">
    <property type="protein sequence ID" value="UOF01646.1"/>
    <property type="molecule type" value="Genomic_DNA"/>
</dbReference>
<protein>
    <submittedName>
        <fullName evidence="2">Uncharacterized protein</fullName>
    </submittedName>
</protein>
<keyword evidence="1" id="KW-0732">Signal</keyword>
<dbReference type="Proteomes" id="UP000830116">
    <property type="component" value="Chromosome"/>
</dbReference>
<evidence type="ECO:0000256" key="1">
    <source>
        <dbReference type="SAM" id="SignalP"/>
    </source>
</evidence>
<proteinExistence type="predicted"/>
<name>A0ABY4CD49_9BACT</name>
<accession>A0ABY4CD49</accession>
<keyword evidence="3" id="KW-1185">Reference proteome</keyword>
<feature type="chain" id="PRO_5047036443" evidence="1">
    <location>
        <begin position="24"/>
        <end position="145"/>
    </location>
</feature>